<gene>
    <name evidence="5" type="ORF">H9892_00290</name>
</gene>
<dbReference type="GO" id="GO:0001522">
    <property type="term" value="P:pseudouridine synthesis"/>
    <property type="evidence" value="ECO:0007669"/>
    <property type="project" value="InterPro"/>
</dbReference>
<evidence type="ECO:0000256" key="1">
    <source>
        <dbReference type="ARBA" id="ARBA00000073"/>
    </source>
</evidence>
<dbReference type="InterPro" id="IPR006145">
    <property type="entry name" value="PsdUridine_synth_RsuA/RluA"/>
</dbReference>
<dbReference type="Proteomes" id="UP000823990">
    <property type="component" value="Unassembled WGS sequence"/>
</dbReference>
<accession>A0A9D1PZV5</accession>
<dbReference type="AlphaFoldDB" id="A0A9D1PZV5"/>
<organism evidence="5 6">
    <name type="scientific">Candidatus Protoclostridium stercorigallinarum</name>
    <dbReference type="NCBI Taxonomy" id="2838741"/>
    <lineage>
        <taxon>Bacteria</taxon>
        <taxon>Bacillati</taxon>
        <taxon>Bacillota</taxon>
        <taxon>Clostridia</taxon>
        <taxon>Candidatus Protoclostridium</taxon>
    </lineage>
</organism>
<dbReference type="GO" id="GO:0006396">
    <property type="term" value="P:RNA processing"/>
    <property type="evidence" value="ECO:0007669"/>
    <property type="project" value="UniProtKB-ARBA"/>
</dbReference>
<dbReference type="GO" id="GO:0140098">
    <property type="term" value="F:catalytic activity, acting on RNA"/>
    <property type="evidence" value="ECO:0007669"/>
    <property type="project" value="UniProtKB-ARBA"/>
</dbReference>
<comment type="caution">
    <text evidence="5">The sequence shown here is derived from an EMBL/GenBank/DDBJ whole genome shotgun (WGS) entry which is preliminary data.</text>
</comment>
<protein>
    <recommendedName>
        <fullName evidence="2">RNA pseudouridylate synthase</fullName>
    </recommendedName>
    <alternativeName>
        <fullName evidence="3">RNA-uridine isomerase</fullName>
    </alternativeName>
</protein>
<reference evidence="5" key="1">
    <citation type="journal article" date="2021" name="PeerJ">
        <title>Extensive microbial diversity within the chicken gut microbiome revealed by metagenomics and culture.</title>
        <authorList>
            <person name="Gilroy R."/>
            <person name="Ravi A."/>
            <person name="Getino M."/>
            <person name="Pursley I."/>
            <person name="Horton D.L."/>
            <person name="Alikhan N.F."/>
            <person name="Baker D."/>
            <person name="Gharbi K."/>
            <person name="Hall N."/>
            <person name="Watson M."/>
            <person name="Adriaenssens E.M."/>
            <person name="Foster-Nyarko E."/>
            <person name="Jarju S."/>
            <person name="Secka A."/>
            <person name="Antonio M."/>
            <person name="Oren A."/>
            <person name="Chaudhuri R.R."/>
            <person name="La Ragione R."/>
            <person name="Hildebrand F."/>
            <person name="Pallen M.J."/>
        </authorList>
    </citation>
    <scope>NUCLEOTIDE SEQUENCE</scope>
    <source>
        <strain evidence="5">12435</strain>
    </source>
</reference>
<sequence length="238" mass="27121">MDHHDIKVLYEDNHVLVAVKPQGVPSQSDVSGDGDMLSLMKEHVKEKYSKPGNVYLGLVHRLDRPTGGVMVFARTSKAAARLSEQIREGVFGKKYLAVLSARPGEKRARLTHWLMKDPSVNTVRVVPMTTEGAKKAVLDYNVIEEREEEGLYLADIKLYTGRSHQIRVQMATIGCPVYGDIRYGKDQPYGHLALWSYDLSFRHPTTDKRMIFRVFPPEEYPWSVFNLERHIGIVRPSD</sequence>
<feature type="domain" description="Pseudouridine synthase RsuA/RluA-like" evidence="4">
    <location>
        <begin position="14"/>
        <end position="171"/>
    </location>
</feature>
<dbReference type="InterPro" id="IPR020103">
    <property type="entry name" value="PsdUridine_synth_cat_dom_sf"/>
</dbReference>
<evidence type="ECO:0000256" key="3">
    <source>
        <dbReference type="ARBA" id="ARBA00033164"/>
    </source>
</evidence>
<comment type="catalytic activity">
    <reaction evidence="1">
        <text>a uridine in RNA = a pseudouridine in RNA</text>
        <dbReference type="Rhea" id="RHEA:48348"/>
        <dbReference type="Rhea" id="RHEA-COMP:12068"/>
        <dbReference type="Rhea" id="RHEA-COMP:12069"/>
        <dbReference type="ChEBI" id="CHEBI:65314"/>
        <dbReference type="ChEBI" id="CHEBI:65315"/>
    </reaction>
</comment>
<dbReference type="Pfam" id="PF00849">
    <property type="entry name" value="PseudoU_synth_2"/>
    <property type="match status" value="1"/>
</dbReference>
<evidence type="ECO:0000259" key="4">
    <source>
        <dbReference type="Pfam" id="PF00849"/>
    </source>
</evidence>
<evidence type="ECO:0000313" key="6">
    <source>
        <dbReference type="Proteomes" id="UP000823990"/>
    </source>
</evidence>
<dbReference type="PANTHER" id="PTHR21600">
    <property type="entry name" value="MITOCHONDRIAL RNA PSEUDOURIDINE SYNTHASE"/>
    <property type="match status" value="1"/>
</dbReference>
<evidence type="ECO:0000313" key="5">
    <source>
        <dbReference type="EMBL" id="HIW01769.1"/>
    </source>
</evidence>
<proteinExistence type="predicted"/>
<dbReference type="EMBL" id="DXHS01000007">
    <property type="protein sequence ID" value="HIW01769.1"/>
    <property type="molecule type" value="Genomic_DNA"/>
</dbReference>
<dbReference type="GO" id="GO:0009982">
    <property type="term" value="F:pseudouridine synthase activity"/>
    <property type="evidence" value="ECO:0007669"/>
    <property type="project" value="InterPro"/>
</dbReference>
<dbReference type="InterPro" id="IPR050188">
    <property type="entry name" value="RluA_PseudoU_synthase"/>
</dbReference>
<evidence type="ECO:0000256" key="2">
    <source>
        <dbReference type="ARBA" id="ARBA00031870"/>
    </source>
</evidence>
<dbReference type="Gene3D" id="3.30.2350.10">
    <property type="entry name" value="Pseudouridine synthase"/>
    <property type="match status" value="1"/>
</dbReference>
<dbReference type="SUPFAM" id="SSF55120">
    <property type="entry name" value="Pseudouridine synthase"/>
    <property type="match status" value="1"/>
</dbReference>
<dbReference type="CDD" id="cd02869">
    <property type="entry name" value="PseudoU_synth_RluA_like"/>
    <property type="match status" value="1"/>
</dbReference>
<name>A0A9D1PZV5_9FIRM</name>
<dbReference type="GO" id="GO:0003723">
    <property type="term" value="F:RNA binding"/>
    <property type="evidence" value="ECO:0007669"/>
    <property type="project" value="InterPro"/>
</dbReference>
<reference evidence="5" key="2">
    <citation type="submission" date="2021-04" db="EMBL/GenBank/DDBJ databases">
        <authorList>
            <person name="Gilroy R."/>
        </authorList>
    </citation>
    <scope>NUCLEOTIDE SEQUENCE</scope>
    <source>
        <strain evidence="5">12435</strain>
    </source>
</reference>